<gene>
    <name evidence="1" type="ORF">ADICYQ_3126</name>
</gene>
<name>S7WMV7_9BACT</name>
<dbReference type="Proteomes" id="UP000014974">
    <property type="component" value="Unassembled WGS sequence"/>
</dbReference>
<evidence type="ECO:0000313" key="1">
    <source>
        <dbReference type="EMBL" id="EPR68054.1"/>
    </source>
</evidence>
<organism evidence="1 2">
    <name type="scientific">Cyclobacterium qasimii M12-11B</name>
    <dbReference type="NCBI Taxonomy" id="641524"/>
    <lineage>
        <taxon>Bacteria</taxon>
        <taxon>Pseudomonadati</taxon>
        <taxon>Bacteroidota</taxon>
        <taxon>Cytophagia</taxon>
        <taxon>Cytophagales</taxon>
        <taxon>Cyclobacteriaceae</taxon>
        <taxon>Cyclobacterium</taxon>
    </lineage>
</organism>
<protein>
    <submittedName>
        <fullName evidence="1">Uncharacterized protein</fullName>
    </submittedName>
</protein>
<accession>S7WMV7</accession>
<dbReference type="EMBL" id="ATNM01000110">
    <property type="protein sequence ID" value="EPR68054.1"/>
    <property type="molecule type" value="Genomic_DNA"/>
</dbReference>
<dbReference type="AlphaFoldDB" id="S7WMV7"/>
<proteinExistence type="predicted"/>
<comment type="caution">
    <text evidence="1">The sequence shown here is derived from an EMBL/GenBank/DDBJ whole genome shotgun (WGS) entry which is preliminary data.</text>
</comment>
<evidence type="ECO:0000313" key="2">
    <source>
        <dbReference type="Proteomes" id="UP000014974"/>
    </source>
</evidence>
<reference evidence="1 2" key="1">
    <citation type="journal article" date="2013" name="Genome Announc.">
        <title>Draft Genome Sequence of Cyclobacterium qasimii Strain M12-11BT, Isolated from Arctic Marine Sediment.</title>
        <authorList>
            <person name="Shivaji S."/>
            <person name="Ara S."/>
            <person name="Singh A."/>
            <person name="Kumar Pinnaka A."/>
        </authorList>
    </citation>
    <scope>NUCLEOTIDE SEQUENCE [LARGE SCALE GENOMIC DNA]</scope>
    <source>
        <strain evidence="1 2">M12-11B</strain>
    </source>
</reference>
<sequence>MSALLRIKSNNTAKIDWHFISIPVADATGYNHFTPAWVFGCHRLNVHLQKRIGKVCL</sequence>